<reference evidence="8 9" key="1">
    <citation type="submission" date="2021-09" db="EMBL/GenBank/DDBJ databases">
        <title>Aeromonas schubertii isolated from Asian sea bass.</title>
        <authorList>
            <person name="Pinpimai K."/>
        </authorList>
    </citation>
    <scope>NUCLEOTIDE SEQUENCE [LARGE SCALE GENOMIC DNA]</scope>
    <source>
        <strain evidence="8 9">CHULA2021a</strain>
    </source>
</reference>
<feature type="transmembrane region" description="Helical" evidence="7">
    <location>
        <begin position="49"/>
        <end position="69"/>
    </location>
</feature>
<evidence type="ECO:0000256" key="3">
    <source>
        <dbReference type="ARBA" id="ARBA00022475"/>
    </source>
</evidence>
<comment type="caution">
    <text evidence="8">The sequence shown here is derived from an EMBL/GenBank/DDBJ whole genome shotgun (WGS) entry which is preliminary data.</text>
</comment>
<accession>A0ABS7V9T5</accession>
<dbReference type="RefSeq" id="WP_005356828.1">
    <property type="nucleotide sequence ID" value="NZ_CDDB01000068.1"/>
</dbReference>
<keyword evidence="3" id="KW-1003">Cell membrane</keyword>
<gene>
    <name evidence="8" type="primary">sctS</name>
    <name evidence="8" type="ORF">LA374_08155</name>
</gene>
<feature type="transmembrane region" description="Helical" evidence="7">
    <location>
        <begin position="13"/>
        <end position="37"/>
    </location>
</feature>
<comment type="subcellular location">
    <subcellularLocation>
        <location evidence="1">Cell membrane</location>
        <topology evidence="1">Multi-pass membrane protein</topology>
    </subcellularLocation>
</comment>
<evidence type="ECO:0000256" key="2">
    <source>
        <dbReference type="ARBA" id="ARBA00006156"/>
    </source>
</evidence>
<dbReference type="Proteomes" id="UP000774958">
    <property type="component" value="Unassembled WGS sequence"/>
</dbReference>
<evidence type="ECO:0000313" key="9">
    <source>
        <dbReference type="Proteomes" id="UP000774958"/>
    </source>
</evidence>
<dbReference type="PIRSF" id="PIRSF004669">
    <property type="entry name" value="FliQ"/>
    <property type="match status" value="1"/>
</dbReference>
<evidence type="ECO:0000256" key="4">
    <source>
        <dbReference type="ARBA" id="ARBA00022692"/>
    </source>
</evidence>
<dbReference type="EMBL" id="JAIRBT010000008">
    <property type="protein sequence ID" value="MBZ6066177.1"/>
    <property type="molecule type" value="Genomic_DNA"/>
</dbReference>
<proteinExistence type="inferred from homology"/>
<keyword evidence="4 7" id="KW-0812">Transmembrane</keyword>
<keyword evidence="5 7" id="KW-1133">Transmembrane helix</keyword>
<dbReference type="NCBIfam" id="TIGR01403">
    <property type="entry name" value="fliQ_rel_III"/>
    <property type="match status" value="1"/>
</dbReference>
<organism evidence="8 9">
    <name type="scientific">Aeromonas schubertii</name>
    <dbReference type="NCBI Taxonomy" id="652"/>
    <lineage>
        <taxon>Bacteria</taxon>
        <taxon>Pseudomonadati</taxon>
        <taxon>Pseudomonadota</taxon>
        <taxon>Gammaproteobacteria</taxon>
        <taxon>Aeromonadales</taxon>
        <taxon>Aeromonadaceae</taxon>
        <taxon>Aeromonas</taxon>
    </lineage>
</organism>
<sequence>MGEAQIVQLAGELLWLVLVLSLPVVLVASLVGILVGLVQALTQIQDQTVAFVIKLVCACITLALTHHWMGEALLGYAARTLDLIGQMGS</sequence>
<evidence type="ECO:0000256" key="5">
    <source>
        <dbReference type="ARBA" id="ARBA00022989"/>
    </source>
</evidence>
<dbReference type="PANTHER" id="PTHR34040:SF4">
    <property type="entry name" value="SECRETION SYSTEM APPARATUS PROTEIN SSAS"/>
    <property type="match status" value="1"/>
</dbReference>
<evidence type="ECO:0000256" key="1">
    <source>
        <dbReference type="ARBA" id="ARBA00004651"/>
    </source>
</evidence>
<dbReference type="InterPro" id="IPR002191">
    <property type="entry name" value="Bac_export_3"/>
</dbReference>
<dbReference type="Pfam" id="PF01313">
    <property type="entry name" value="Bac_export_3"/>
    <property type="match status" value="1"/>
</dbReference>
<keyword evidence="9" id="KW-1185">Reference proteome</keyword>
<evidence type="ECO:0000256" key="7">
    <source>
        <dbReference type="SAM" id="Phobius"/>
    </source>
</evidence>
<name>A0ABS7V9T5_9GAMM</name>
<comment type="similarity">
    <text evidence="2">Belongs to the FliQ/MopD/SpaQ family.</text>
</comment>
<evidence type="ECO:0000256" key="6">
    <source>
        <dbReference type="ARBA" id="ARBA00023136"/>
    </source>
</evidence>
<protein>
    <submittedName>
        <fullName evidence="8">Type III secretion system export apparatus subunit SctS</fullName>
    </submittedName>
</protein>
<dbReference type="PANTHER" id="PTHR34040">
    <property type="entry name" value="FLAGELLAR BIOSYNTHETIC PROTEIN FLIQ"/>
    <property type="match status" value="1"/>
</dbReference>
<keyword evidence="6 7" id="KW-0472">Membrane</keyword>
<dbReference type="PRINTS" id="PR00952">
    <property type="entry name" value="TYPE3IMQPROT"/>
</dbReference>
<evidence type="ECO:0000313" key="8">
    <source>
        <dbReference type="EMBL" id="MBZ6066177.1"/>
    </source>
</evidence>
<dbReference type="InterPro" id="IPR006306">
    <property type="entry name" value="T3SS_HrpO"/>
</dbReference>